<dbReference type="Proteomes" id="UP001564408">
    <property type="component" value="Unassembled WGS sequence"/>
</dbReference>
<dbReference type="Gene3D" id="1.10.260.40">
    <property type="entry name" value="lambda repressor-like DNA-binding domains"/>
    <property type="match status" value="1"/>
</dbReference>
<evidence type="ECO:0000256" key="1">
    <source>
        <dbReference type="SAM" id="MobiDB-lite"/>
    </source>
</evidence>
<proteinExistence type="predicted"/>
<dbReference type="PANTHER" id="PTHR34475:SF1">
    <property type="entry name" value="CYTOSKELETON PROTEIN RODZ"/>
    <property type="match status" value="1"/>
</dbReference>
<comment type="caution">
    <text evidence="4">The sequence shown here is derived from an EMBL/GenBank/DDBJ whole genome shotgun (WGS) entry which is preliminary data.</text>
</comment>
<dbReference type="PROSITE" id="PS50943">
    <property type="entry name" value="HTH_CROC1"/>
    <property type="match status" value="1"/>
</dbReference>
<dbReference type="InterPro" id="IPR010982">
    <property type="entry name" value="Lambda_DNA-bd_dom_sf"/>
</dbReference>
<feature type="transmembrane region" description="Helical" evidence="2">
    <location>
        <begin position="118"/>
        <end position="139"/>
    </location>
</feature>
<dbReference type="Pfam" id="PF13464">
    <property type="entry name" value="RodZ_C"/>
    <property type="match status" value="1"/>
</dbReference>
<dbReference type="RefSeq" id="WP_369666838.1">
    <property type="nucleotide sequence ID" value="NZ_JBDKXB010000008.1"/>
</dbReference>
<evidence type="ECO:0000313" key="5">
    <source>
        <dbReference type="Proteomes" id="UP001564408"/>
    </source>
</evidence>
<keyword evidence="2" id="KW-0472">Membrane</keyword>
<dbReference type="EMBL" id="JBDKXB010000008">
    <property type="protein sequence ID" value="MEY6432452.1"/>
    <property type="molecule type" value="Genomic_DNA"/>
</dbReference>
<dbReference type="SMART" id="SM00530">
    <property type="entry name" value="HTH_XRE"/>
    <property type="match status" value="1"/>
</dbReference>
<feature type="region of interest" description="Disordered" evidence="1">
    <location>
        <begin position="209"/>
        <end position="229"/>
    </location>
</feature>
<keyword evidence="2" id="KW-1133">Transmembrane helix</keyword>
<name>A0ABV4BD59_9GAMM</name>
<dbReference type="Pfam" id="PF13413">
    <property type="entry name" value="HTH_25"/>
    <property type="match status" value="1"/>
</dbReference>
<protein>
    <submittedName>
        <fullName evidence="4">RodZ domain-containing protein</fullName>
    </submittedName>
</protein>
<dbReference type="InterPro" id="IPR050400">
    <property type="entry name" value="Bact_Cytoskel_RodZ"/>
</dbReference>
<organism evidence="4 5">
    <name type="scientific">Thioalkalicoccus limnaeus</name>
    <dbReference type="NCBI Taxonomy" id="120681"/>
    <lineage>
        <taxon>Bacteria</taxon>
        <taxon>Pseudomonadati</taxon>
        <taxon>Pseudomonadota</taxon>
        <taxon>Gammaproteobacteria</taxon>
        <taxon>Chromatiales</taxon>
        <taxon>Chromatiaceae</taxon>
        <taxon>Thioalkalicoccus</taxon>
    </lineage>
</organism>
<feature type="domain" description="HTH cro/C1-type" evidence="3">
    <location>
        <begin position="26"/>
        <end position="86"/>
    </location>
</feature>
<keyword evidence="5" id="KW-1185">Reference proteome</keyword>
<dbReference type="InterPro" id="IPR025194">
    <property type="entry name" value="RodZ-like_C"/>
</dbReference>
<accession>A0ABV4BD59</accession>
<evidence type="ECO:0000256" key="2">
    <source>
        <dbReference type="SAM" id="Phobius"/>
    </source>
</evidence>
<gene>
    <name evidence="4" type="ORF">ABC977_08555</name>
</gene>
<dbReference type="PANTHER" id="PTHR34475">
    <property type="match status" value="1"/>
</dbReference>
<feature type="region of interest" description="Disordered" evidence="1">
    <location>
        <begin position="1"/>
        <end position="23"/>
    </location>
</feature>
<sequence>MKDHQAFFPDTDAAALPDQAGPGRRLRQAREAHGLTREQVAADLHLKLSLVAALEQDRFEDLPGQVFVTGYLRNYARLLGLDSEPLIQAYRAVHRPTESPVRRRVTGASRRQIGSGHLIIRLISATLAIGIVTLLLLWWQNSHIPIGFHETAEIQDEATLTISDRAMDDDVLIGPAPAIDDGLLTSPAPASPIPDELVESRLESDSLAAATVDEEPRAPAPDETALDQDRMNRAAPIEPSEATTSRVELAFDGPCWVDIRDATREFKLFGEMAKGDHRVLEGTPPWSMIIGNAAAVTIRIDGEPFDLASRARGNVARFTLDPTTNQ</sequence>
<dbReference type="CDD" id="cd00093">
    <property type="entry name" value="HTH_XRE"/>
    <property type="match status" value="1"/>
</dbReference>
<reference evidence="4 5" key="1">
    <citation type="submission" date="2024-05" db="EMBL/GenBank/DDBJ databases">
        <title>Genome Sequence and Characterization of the New Strain Purple Sulfur Bacterium of Genus Thioalkalicoccus.</title>
        <authorList>
            <person name="Bryantseva I.A."/>
            <person name="Kyndt J.A."/>
            <person name="Imhoff J.F."/>
        </authorList>
    </citation>
    <scope>NUCLEOTIDE SEQUENCE [LARGE SCALE GENOMIC DNA]</scope>
    <source>
        <strain evidence="4 5">Um2</strain>
    </source>
</reference>
<dbReference type="SUPFAM" id="SSF47413">
    <property type="entry name" value="lambda repressor-like DNA-binding domains"/>
    <property type="match status" value="1"/>
</dbReference>
<dbReference type="InterPro" id="IPR001387">
    <property type="entry name" value="Cro/C1-type_HTH"/>
</dbReference>
<keyword evidence="2" id="KW-0812">Transmembrane</keyword>
<evidence type="ECO:0000313" key="4">
    <source>
        <dbReference type="EMBL" id="MEY6432452.1"/>
    </source>
</evidence>
<evidence type="ECO:0000259" key="3">
    <source>
        <dbReference type="PROSITE" id="PS50943"/>
    </source>
</evidence>